<gene>
    <name evidence="2" type="ORF">HFV08_28945</name>
</gene>
<dbReference type="PANTHER" id="PTHR38133:SF1">
    <property type="entry name" value="SLR1429 PROTEIN"/>
    <property type="match status" value="1"/>
</dbReference>
<evidence type="ECO:0000256" key="1">
    <source>
        <dbReference type="SAM" id="MobiDB-lite"/>
    </source>
</evidence>
<name>A0ABX1HA18_9ACTN</name>
<feature type="region of interest" description="Disordered" evidence="1">
    <location>
        <begin position="229"/>
        <end position="249"/>
    </location>
</feature>
<reference evidence="2 3" key="1">
    <citation type="submission" date="2020-04" db="EMBL/GenBank/DDBJ databases">
        <title>Phylogenetic Diversity and Antibacterial Activity against Ralstonia solanacearum of Endophytic Actinomycete Isolated from Moss.</title>
        <authorList>
            <person name="Zhuang X."/>
        </authorList>
    </citation>
    <scope>NUCLEOTIDE SEQUENCE [LARGE SCALE GENOMIC DNA]</scope>
    <source>
        <strain evidence="2 3">LD120</strain>
    </source>
</reference>
<keyword evidence="2" id="KW-0347">Helicase</keyword>
<protein>
    <submittedName>
        <fullName evidence="2">SWF or SNF family helicase</fullName>
    </submittedName>
</protein>
<keyword evidence="2" id="KW-0547">Nucleotide-binding</keyword>
<dbReference type="RefSeq" id="WP_168543477.1">
    <property type="nucleotide sequence ID" value="NZ_JAAWWP010000028.1"/>
</dbReference>
<dbReference type="EMBL" id="JAAWWP010000028">
    <property type="protein sequence ID" value="NKI45197.1"/>
    <property type="molecule type" value="Genomic_DNA"/>
</dbReference>
<accession>A0ABX1HA18</accession>
<dbReference type="GO" id="GO:0004386">
    <property type="term" value="F:helicase activity"/>
    <property type="evidence" value="ECO:0007669"/>
    <property type="project" value="UniProtKB-KW"/>
</dbReference>
<dbReference type="Proteomes" id="UP000772196">
    <property type="component" value="Unassembled WGS sequence"/>
</dbReference>
<feature type="region of interest" description="Disordered" evidence="1">
    <location>
        <begin position="401"/>
        <end position="424"/>
    </location>
</feature>
<keyword evidence="3" id="KW-1185">Reference proteome</keyword>
<keyword evidence="2" id="KW-0378">Hydrolase</keyword>
<sequence length="424" mass="44383">MAETPTGPRTPETDDDTELVFAPAPPAHGRAFAVSWWGRAWVKALEDTALDSAGLRAGNRLARSGAVGAVSVRPGRLTAMVRDRDGGGHRTDVLLQRFDTAQWDRLLGMAAERAGHVAALLAHEMPHELAEDAALSGVGLLPEIGDLEAKCDCGAWDHCAHSTALCYQAARLLDEDPFVLLLLRGLGEASLVAALQERGSRPAAGETAEAGVDAREAFAAGSLLPGVPAPDPVPAAGPQLPSLDTESAPPAPVEAEALAFLAATAAAEARRLLAQALAPDRVPEHTPLDFRPDAVRLLAADPPPPVAARLTAALGAAPEDLAAELRAWREGGASGLRVLAEQWEPAEAELTRARSGLATAWADGEAPPLERTGNRWTEPGGERQLRLDEEGRWWPFARAADGWRQAGAPQSDPATALSLTAGDG</sequence>
<organism evidence="2 3">
    <name type="scientific">Streptomyces physcomitrii</name>
    <dbReference type="NCBI Taxonomy" id="2724184"/>
    <lineage>
        <taxon>Bacteria</taxon>
        <taxon>Bacillati</taxon>
        <taxon>Actinomycetota</taxon>
        <taxon>Actinomycetes</taxon>
        <taxon>Kitasatosporales</taxon>
        <taxon>Streptomycetaceae</taxon>
        <taxon>Streptomyces</taxon>
    </lineage>
</organism>
<keyword evidence="2" id="KW-0067">ATP-binding</keyword>
<proteinExistence type="predicted"/>
<evidence type="ECO:0000313" key="2">
    <source>
        <dbReference type="EMBL" id="NKI45197.1"/>
    </source>
</evidence>
<evidence type="ECO:0000313" key="3">
    <source>
        <dbReference type="Proteomes" id="UP000772196"/>
    </source>
</evidence>
<dbReference type="PANTHER" id="PTHR38133">
    <property type="entry name" value="SLR1429 PROTEIN"/>
    <property type="match status" value="1"/>
</dbReference>
<comment type="caution">
    <text evidence="2">The sequence shown here is derived from an EMBL/GenBank/DDBJ whole genome shotgun (WGS) entry which is preliminary data.</text>
</comment>